<sequence length="217" mass="23729">MLPTLVGFLCEPLAEQGIAVGDYVVNGLIQAAPISRGMVTRKACYIAKGLTVEGAQTYFVYTYSAFQEARRHVQLTPRHRISAHASAMNISSLLLLAASALPALGDTHHFCWCESAEAQGVDVCLTQAACDRYPRDKFFNVQGGDPNAPAITKMNPKLQRCYSTRAWPVIPHPYLGGDEFEQACFAAAQDPRVINGCVLSQGARTQVKSRCTRNHAW</sequence>
<reference evidence="1" key="1">
    <citation type="submission" date="2021-06" db="EMBL/GenBank/DDBJ databases">
        <title>Comparative genomics, transcriptomics and evolutionary studies reveal genomic signatures of adaptation to plant cell wall in hemibiotrophic fungi.</title>
        <authorList>
            <consortium name="DOE Joint Genome Institute"/>
            <person name="Baroncelli R."/>
            <person name="Diaz J.F."/>
            <person name="Benocci T."/>
            <person name="Peng M."/>
            <person name="Battaglia E."/>
            <person name="Haridas S."/>
            <person name="Andreopoulos W."/>
            <person name="Labutti K."/>
            <person name="Pangilinan J."/>
            <person name="Floch G.L."/>
            <person name="Makela M.R."/>
            <person name="Henrissat B."/>
            <person name="Grigoriev I.V."/>
            <person name="Crouch J.A."/>
            <person name="De Vries R.P."/>
            <person name="Sukno S.A."/>
            <person name="Thon M.R."/>
        </authorList>
    </citation>
    <scope>NUCLEOTIDE SEQUENCE</scope>
    <source>
        <strain evidence="1">MAFF235873</strain>
    </source>
</reference>
<accession>A0AAD9HJB8</accession>
<dbReference type="AlphaFoldDB" id="A0AAD9HJB8"/>
<proteinExistence type="predicted"/>
<organism evidence="1 2">
    <name type="scientific">Colletotrichum zoysiae</name>
    <dbReference type="NCBI Taxonomy" id="1216348"/>
    <lineage>
        <taxon>Eukaryota</taxon>
        <taxon>Fungi</taxon>
        <taxon>Dikarya</taxon>
        <taxon>Ascomycota</taxon>
        <taxon>Pezizomycotina</taxon>
        <taxon>Sordariomycetes</taxon>
        <taxon>Hypocreomycetidae</taxon>
        <taxon>Glomerellales</taxon>
        <taxon>Glomerellaceae</taxon>
        <taxon>Colletotrichum</taxon>
        <taxon>Colletotrichum graminicola species complex</taxon>
    </lineage>
</organism>
<keyword evidence="2" id="KW-1185">Reference proteome</keyword>
<dbReference type="EMBL" id="MU842868">
    <property type="protein sequence ID" value="KAK2029094.1"/>
    <property type="molecule type" value="Genomic_DNA"/>
</dbReference>
<evidence type="ECO:0000313" key="1">
    <source>
        <dbReference type="EMBL" id="KAK2029094.1"/>
    </source>
</evidence>
<dbReference type="Proteomes" id="UP001232148">
    <property type="component" value="Unassembled WGS sequence"/>
</dbReference>
<name>A0AAD9HJB8_9PEZI</name>
<gene>
    <name evidence="1" type="ORF">LX32DRAFT_652554</name>
</gene>
<protein>
    <submittedName>
        <fullName evidence="1">Uncharacterized protein</fullName>
    </submittedName>
</protein>
<comment type="caution">
    <text evidence="1">The sequence shown here is derived from an EMBL/GenBank/DDBJ whole genome shotgun (WGS) entry which is preliminary data.</text>
</comment>
<evidence type="ECO:0000313" key="2">
    <source>
        <dbReference type="Proteomes" id="UP001232148"/>
    </source>
</evidence>